<evidence type="ECO:0000256" key="4">
    <source>
        <dbReference type="ARBA" id="ARBA00022692"/>
    </source>
</evidence>
<evidence type="ECO:0000256" key="3">
    <source>
        <dbReference type="ARBA" id="ARBA00014257"/>
    </source>
</evidence>
<dbReference type="EMBL" id="BMAV01016813">
    <property type="protein sequence ID" value="GFY67903.1"/>
    <property type="molecule type" value="Genomic_DNA"/>
</dbReference>
<evidence type="ECO:0000313" key="10">
    <source>
        <dbReference type="Proteomes" id="UP000886998"/>
    </source>
</evidence>
<comment type="similarity">
    <text evidence="2">Belongs to the TRIQK family.</text>
</comment>
<protein>
    <recommendedName>
        <fullName evidence="3">Triple QxxK/R motif-containing protein</fullName>
    </recommendedName>
</protein>
<evidence type="ECO:0000256" key="5">
    <source>
        <dbReference type="ARBA" id="ARBA00022824"/>
    </source>
</evidence>
<keyword evidence="5" id="KW-0256">Endoplasmic reticulum</keyword>
<keyword evidence="6 8" id="KW-1133">Transmembrane helix</keyword>
<dbReference type="GO" id="GO:0005789">
    <property type="term" value="C:endoplasmic reticulum membrane"/>
    <property type="evidence" value="ECO:0007669"/>
    <property type="project" value="UniProtKB-SubCell"/>
</dbReference>
<organism evidence="9 10">
    <name type="scientific">Trichonephila inaurata madagascariensis</name>
    <dbReference type="NCBI Taxonomy" id="2747483"/>
    <lineage>
        <taxon>Eukaryota</taxon>
        <taxon>Metazoa</taxon>
        <taxon>Ecdysozoa</taxon>
        <taxon>Arthropoda</taxon>
        <taxon>Chelicerata</taxon>
        <taxon>Arachnida</taxon>
        <taxon>Araneae</taxon>
        <taxon>Araneomorphae</taxon>
        <taxon>Entelegynae</taxon>
        <taxon>Araneoidea</taxon>
        <taxon>Nephilidae</taxon>
        <taxon>Trichonephila</taxon>
        <taxon>Trichonephila inaurata</taxon>
    </lineage>
</organism>
<comment type="caution">
    <text evidence="9">The sequence shown here is derived from an EMBL/GenBank/DDBJ whole genome shotgun (WGS) entry which is preliminary data.</text>
</comment>
<dbReference type="Proteomes" id="UP000886998">
    <property type="component" value="Unassembled WGS sequence"/>
</dbReference>
<gene>
    <name evidence="9" type="ORF">TNIN_471182</name>
</gene>
<evidence type="ECO:0000256" key="1">
    <source>
        <dbReference type="ARBA" id="ARBA00004389"/>
    </source>
</evidence>
<accession>A0A8X6YC48</accession>
<dbReference type="Pfam" id="PF15168">
    <property type="entry name" value="TRIQK"/>
    <property type="match status" value="1"/>
</dbReference>
<keyword evidence="4 8" id="KW-0812">Transmembrane</keyword>
<dbReference type="AlphaFoldDB" id="A0A8X6YC48"/>
<evidence type="ECO:0000256" key="6">
    <source>
        <dbReference type="ARBA" id="ARBA00022989"/>
    </source>
</evidence>
<keyword evidence="10" id="KW-1185">Reference proteome</keyword>
<dbReference type="PANTHER" id="PTHR20583:SF1">
    <property type="entry name" value="TRIPLE QXXK_R MOTIF-CONTAINING PROTEIN"/>
    <property type="match status" value="1"/>
</dbReference>
<feature type="transmembrane region" description="Helical" evidence="8">
    <location>
        <begin position="118"/>
        <end position="136"/>
    </location>
</feature>
<keyword evidence="7 8" id="KW-0472">Membrane</keyword>
<reference evidence="9" key="1">
    <citation type="submission" date="2020-08" db="EMBL/GenBank/DDBJ databases">
        <title>Multicomponent nature underlies the extraordinary mechanical properties of spider dragline silk.</title>
        <authorList>
            <person name="Kono N."/>
            <person name="Nakamura H."/>
            <person name="Mori M."/>
            <person name="Yoshida Y."/>
            <person name="Ohtoshi R."/>
            <person name="Malay A.D."/>
            <person name="Moran D.A.P."/>
            <person name="Tomita M."/>
            <person name="Numata K."/>
            <person name="Arakawa K."/>
        </authorList>
    </citation>
    <scope>NUCLEOTIDE SEQUENCE</scope>
</reference>
<proteinExistence type="inferred from homology"/>
<comment type="subcellular location">
    <subcellularLocation>
        <location evidence="1">Endoplasmic reticulum membrane</location>
        <topology evidence="1">Single-pass membrane protein</topology>
    </subcellularLocation>
</comment>
<dbReference type="InterPro" id="IPR024842">
    <property type="entry name" value="TRIQK"/>
</dbReference>
<evidence type="ECO:0000256" key="2">
    <source>
        <dbReference type="ARBA" id="ARBA00007709"/>
    </source>
</evidence>
<dbReference type="OrthoDB" id="10049402at2759"/>
<sequence length="174" mass="20291">MCCLINLQQPLQYNSVRVCFVSISDFYLDDNCVNIRLFVFVSKLVLFSRILTLFIRQRISHSEVTDMGKNKDSTKDVPIQNYRKQIGKQDYKKSKTELKEVKARAQAKKCSGSVYKEITFIIFILTMILGFVYYTLFLNLTFNVVPEELDNLSYICIQQFPGYYFPYGSLASNF</sequence>
<evidence type="ECO:0000313" key="9">
    <source>
        <dbReference type="EMBL" id="GFY67903.1"/>
    </source>
</evidence>
<name>A0A8X6YC48_9ARAC</name>
<evidence type="ECO:0000256" key="7">
    <source>
        <dbReference type="ARBA" id="ARBA00023136"/>
    </source>
</evidence>
<dbReference type="PANTHER" id="PTHR20583">
    <property type="entry name" value="TRIPLE QXXK/R MOTIF-CONTAINING PROTEIN"/>
    <property type="match status" value="1"/>
</dbReference>
<evidence type="ECO:0000256" key="8">
    <source>
        <dbReference type="SAM" id="Phobius"/>
    </source>
</evidence>